<evidence type="ECO:0000259" key="6">
    <source>
        <dbReference type="SMART" id="SM00560"/>
    </source>
</evidence>
<dbReference type="SUPFAM" id="SSF49899">
    <property type="entry name" value="Concanavalin A-like lectins/glucanases"/>
    <property type="match status" value="1"/>
</dbReference>
<sequence length="1448" mass="150767">MLGRATVAAATALVLTALSSPAAWAADPTPGPVSTAGADGAQPQAESEQTKAIRSALQRAEETGKPVRIDAMTNETTEVFADTDGRTLYSEANAQDVRTKRNGTWQDLDATLHGNPDGTVTPALTGTDLVLSGGGSGPLAKITAADGTSMSITAPFPLPKPTLDGATATYTSVLPDVDLQVTARPDGGWRDVIVVRTAQAAADPRLKSLRFPLSTSGLKVGADAAGNVSFKDAAGKVRFHAPTPFQWDSTAAPAPAPLLKTGGVQAKSLFAAPGSTEAEAEAGTSTAERPGSGAAVSAIGIAARDTELVLTPDPATFGQGTGPWYLDPETSIDKQSTVNAQVQENHPDTANVNTLSALGVGYCGYSDCTGYGRYRAYYQIPSPDGLFEGGGHGTATVTRATLSTTVVDASSPGTKSTLNLYSAPAFQGTTTWNNQPCGTNGKMTGCTWAANADVTGTGTGKIGWDVTWWMQKIVNDKTPNWTVGVSAENETDKLLRHHLGSNAIITTYYDITPTIWWPRTTPTPGYTNDPTMGTQVNECQTPGGGNAWYKPGWVGANQYVYLNASAWSPIGAGTTVNFRIWDDNNSSWGATPSSGGAGSYGSATVSVDRLTDGHRYGWTANVYDGWLTSGETPWCYFRVDKTPPRVAVSSGDFPASGTVGAAPKKKAGEDGTFVLSAQDPVPAAGLDASGPACIRWSTDPTAVTGWSCNATGTPNKDGVVKSVDPNDPTRITGTIAFKPPRWGTNTLYVQAMDVAGNYSQPMPYTFYAPWDASTAAGAPGDLDGDGRGDALFPDDLGNLRVVGLDSDMTAIQGAPVGLAPGGTSWKSNPAANLTVRTTHLGALRQPPTPVDDTIVWTNAVSGGTSLASNLYLYQNNGDGTFKAPVLLAKPDYPKFVGANGTVSETEPAGWTYDWSELTQVVALGRTSAPASANETKIPQDQTALLTVENGNLWLYRTLSTNDVAAPVVKVSAANWNNYELINPGNASGTAQPTLWTRDRTDGTVRAYDIKLDANGRLDFGNLVDPTSKARTLGTQKFTTAAYPQIGSSGDATKDGLPDLWALDTTNRLKVWPGTAAGTTVVSGFAATPYDQGDSRRTVARLKLTNPGGSVVSDVYGKNPMTAGSGVTFPADTVNGKSTTVAHFGGGDGTAGANSVIAYGSGQNDRIKVDTTKSFTVSVWAKPAGASGAVLSTKGSASSGFILWPDGDGTWHFGMATADNTGWNYHQTSEASTSAAAYQAGRWDHLTASYNATTGGMSLYVNGVLAGSAYHKDKFGYSAPLVIGNYQNAGASATAFNGNVSDVEVYDAPTDPSSTTSRIMANLPTAVGADKCLDANGSVDANGTAIQIWDCNPSTAQQATAQPNGTIKVLSRCVDVTGAATGNGTKIQLWTCDGNPAQQWLYRADGSLYNPMSGRCLDIPNGNIANGTQLQIWDCNQTYPQRWGAGAAA</sequence>
<dbReference type="EMBL" id="RKQG01000001">
    <property type="protein sequence ID" value="RPE34405.1"/>
    <property type="molecule type" value="Genomic_DNA"/>
</dbReference>
<evidence type="ECO:0000256" key="2">
    <source>
        <dbReference type="ARBA" id="ARBA00023157"/>
    </source>
</evidence>
<dbReference type="PROSITE" id="PS50231">
    <property type="entry name" value="RICIN_B_LECTIN"/>
    <property type="match status" value="1"/>
</dbReference>
<dbReference type="CDD" id="cd23451">
    <property type="entry name" value="beta-trefoil_Ricin_laminarinase"/>
    <property type="match status" value="1"/>
</dbReference>
<dbReference type="RefSeq" id="WP_123818256.1">
    <property type="nucleotide sequence ID" value="NZ_RKQG01000001.1"/>
</dbReference>
<dbReference type="SMART" id="SM00458">
    <property type="entry name" value="RICIN"/>
    <property type="match status" value="1"/>
</dbReference>
<name>A0A3N4RUE3_9ACTN</name>
<keyword evidence="8" id="KW-1185">Reference proteome</keyword>
<evidence type="ECO:0000313" key="7">
    <source>
        <dbReference type="EMBL" id="RPE34405.1"/>
    </source>
</evidence>
<organism evidence="7 8">
    <name type="scientific">Kitasatospora cineracea</name>
    <dbReference type="NCBI Taxonomy" id="88074"/>
    <lineage>
        <taxon>Bacteria</taxon>
        <taxon>Bacillati</taxon>
        <taxon>Actinomycetota</taxon>
        <taxon>Actinomycetes</taxon>
        <taxon>Kitasatosporales</taxon>
        <taxon>Streptomycetaceae</taxon>
        <taxon>Kitasatospora</taxon>
    </lineage>
</organism>
<accession>A0A3N4RUE3</accession>
<dbReference type="InterPro" id="IPR028994">
    <property type="entry name" value="Integrin_alpha_N"/>
</dbReference>
<dbReference type="SUPFAM" id="SSF50370">
    <property type="entry name" value="Ricin B-like lectins"/>
    <property type="match status" value="1"/>
</dbReference>
<gene>
    <name evidence="7" type="ORF">EDD38_2720</name>
</gene>
<evidence type="ECO:0000259" key="5">
    <source>
        <dbReference type="SMART" id="SM00458"/>
    </source>
</evidence>
<evidence type="ECO:0000313" key="8">
    <source>
        <dbReference type="Proteomes" id="UP000266906"/>
    </source>
</evidence>
<feature type="signal peptide" evidence="4">
    <location>
        <begin position="1"/>
        <end position="25"/>
    </location>
</feature>
<proteinExistence type="predicted"/>
<evidence type="ECO:0000256" key="4">
    <source>
        <dbReference type="SAM" id="SignalP"/>
    </source>
</evidence>
<evidence type="ECO:0000256" key="3">
    <source>
        <dbReference type="SAM" id="MobiDB-lite"/>
    </source>
</evidence>
<dbReference type="Gene3D" id="2.60.120.200">
    <property type="match status" value="1"/>
</dbReference>
<dbReference type="Pfam" id="PF00652">
    <property type="entry name" value="Ricin_B_lectin"/>
    <property type="match status" value="1"/>
</dbReference>
<keyword evidence="2" id="KW-1015">Disulfide bond</keyword>
<dbReference type="Proteomes" id="UP000266906">
    <property type="component" value="Unassembled WGS sequence"/>
</dbReference>
<dbReference type="SMART" id="SM00560">
    <property type="entry name" value="LamGL"/>
    <property type="match status" value="1"/>
</dbReference>
<dbReference type="SUPFAM" id="SSF69318">
    <property type="entry name" value="Integrin alpha N-terminal domain"/>
    <property type="match status" value="1"/>
</dbReference>
<keyword evidence="1 4" id="KW-0732">Signal</keyword>
<feature type="domain" description="Ricin B lectin" evidence="5">
    <location>
        <begin position="1316"/>
        <end position="1445"/>
    </location>
</feature>
<feature type="region of interest" description="Disordered" evidence="3">
    <location>
        <begin position="23"/>
        <end position="47"/>
    </location>
</feature>
<comment type="caution">
    <text evidence="7">The sequence shown here is derived from an EMBL/GenBank/DDBJ whole genome shotgun (WGS) entry which is preliminary data.</text>
</comment>
<dbReference type="InterPro" id="IPR013320">
    <property type="entry name" value="ConA-like_dom_sf"/>
</dbReference>
<reference evidence="7 8" key="1">
    <citation type="submission" date="2018-11" db="EMBL/GenBank/DDBJ databases">
        <title>Sequencing the genomes of 1000 actinobacteria strains.</title>
        <authorList>
            <person name="Klenk H.-P."/>
        </authorList>
    </citation>
    <scope>NUCLEOTIDE SEQUENCE [LARGE SCALE GENOMIC DNA]</scope>
    <source>
        <strain evidence="7 8">DSM 44781</strain>
    </source>
</reference>
<dbReference type="InterPro" id="IPR035992">
    <property type="entry name" value="Ricin_B-like_lectins"/>
</dbReference>
<dbReference type="InterPro" id="IPR000772">
    <property type="entry name" value="Ricin_B_lectin"/>
</dbReference>
<feature type="domain" description="LamG-like jellyroll fold" evidence="6">
    <location>
        <begin position="1172"/>
        <end position="1311"/>
    </location>
</feature>
<feature type="chain" id="PRO_5018069917" evidence="4">
    <location>
        <begin position="26"/>
        <end position="1448"/>
    </location>
</feature>
<evidence type="ECO:0000256" key="1">
    <source>
        <dbReference type="ARBA" id="ARBA00022729"/>
    </source>
</evidence>
<protein>
    <submittedName>
        <fullName evidence="7">Ricin-type beta-trefoil lectin protein</fullName>
    </submittedName>
</protein>
<dbReference type="Gene3D" id="2.80.10.50">
    <property type="match status" value="1"/>
</dbReference>
<dbReference type="InterPro" id="IPR006558">
    <property type="entry name" value="LamG-like"/>
</dbReference>